<dbReference type="InterPro" id="IPR009081">
    <property type="entry name" value="PP-bd_ACP"/>
</dbReference>
<evidence type="ECO:0000256" key="10">
    <source>
        <dbReference type="ARBA" id="ARBA00023268"/>
    </source>
</evidence>
<dbReference type="InterPro" id="IPR036736">
    <property type="entry name" value="ACP-like_sf"/>
</dbReference>
<evidence type="ECO:0000256" key="8">
    <source>
        <dbReference type="ARBA" id="ARBA00022737"/>
    </source>
</evidence>
<keyword evidence="10" id="KW-0511">Multifunctional enzyme</keyword>
<dbReference type="PROSITE" id="PS50075">
    <property type="entry name" value="CARRIER"/>
    <property type="match status" value="3"/>
</dbReference>
<dbReference type="Proteomes" id="UP000268829">
    <property type="component" value="Unassembled WGS sequence"/>
</dbReference>
<dbReference type="InterPro" id="IPR006162">
    <property type="entry name" value="Ppantetheine_attach_site"/>
</dbReference>
<dbReference type="InterPro" id="IPR023213">
    <property type="entry name" value="CAT-like_dom_sf"/>
</dbReference>
<keyword evidence="7" id="KW-0436">Ligase</keyword>
<dbReference type="Gene3D" id="2.30.38.10">
    <property type="entry name" value="Luciferase, Domain 3"/>
    <property type="match status" value="1"/>
</dbReference>
<keyword evidence="14" id="KW-1185">Reference proteome</keyword>
<dbReference type="CDD" id="cd12114">
    <property type="entry name" value="A_NRPS_TlmIV_like"/>
    <property type="match status" value="2"/>
</dbReference>
<dbReference type="PROSITE" id="PS00012">
    <property type="entry name" value="PHOSPHOPANTETHEINE"/>
    <property type="match status" value="1"/>
</dbReference>
<evidence type="ECO:0000256" key="3">
    <source>
        <dbReference type="ARBA" id="ARBA00007380"/>
    </source>
</evidence>
<name>A0A3M8ALU3_9BACL</name>
<sequence length="3039" mass="336627">MKQVLDDSNSAGSVSSLDYAEVRRQVQSLLPVGVEIDDGQNLIELGLDSLQMIRMVNKWRRAGAKVTFAELIAAPRLGDWWALLQKSVQPDAAAKAKADQETALEPEQGQAGVQEKAPFALTDVQYAYWIGRQDDQPLGGVGCHAYLEIDGAGVEPKRLEAAWKKVLLHHPMLRARFLTDGRQEVLDAPYEKPLVVHDLRALSEHEQESELERIRERLSHRKLAVELGEVAGLELSLLSYGRTRLHFDLDLLVADVQSLHIILRDLAAAYARDVKPLAPVDWSFARYLQQETARRAADREEAARYWQDRLASLPGAPGLPLLTKPEMIGAPVFVRRTHCLSEADWTRLQKQAQAYQVTPAMVLLTAYAEVLDRWSTHSEFFINIPLFDRQVSEPGIEDVVADFTNLLLLAVDMKQPATFLERVRAIQSQFHQDVAHDAYSGVQLQRDLARVRQGERDFAPVVFACNLGTPLINEECRQMLGELSYMISQTPQVWLDFQLYEMNGGLLLAWDAVEQLFPAGMIDQMFAAFCELMDWLVAPENDWQSAPLLLSDLAKRRQAEDANETTALAIEPQCLHEAFFAQAQKQPLATALIDSSTAASVTYGELAKQALQVAAYLWQHGVGNGQPVAVSLPRGTDQVVAVLGVVAAGGCYVPVGIGQPAARRERIHQKAGVRYVLTDAKHAQELEWPTDAVVLTMETAAASEPLPSPVASSAESLAYIIFTSGSTGEPKGVEISHAGAWNTIAEINRRYGIGAGDRILAVSSLDFDLSVYDLFGLLGAGGSIVLIGEEARRDAAKWAELVERHQITLWNSVPVLLDMLLIAAQSAGYERLPLRLAMLSGDWIGLDLPERLKQSAPDSELVAMGGATEASIWSNFYDVKLPLPAHWTSIPYGRPLANQAYRVVDSKGRDCPDWVAGELWIGGAGVALGYRGDPALTAERFVQWQGERWYRTGDLGRYWPDGTIEFLGRKDFQVKIRGHRIELGEIETAMKQYPGVRDAVVAAVGDPRGNRHLVGYVVSGQEDEAALFDTVSADPSSSAKLWTAVLKTGAGQVEQWAFAEETDKLDQFPAFWSCMEQFAIRAMCRALKKVGANLGGKASFSLDELIGRCGIAERYRPVVQQWLHSLEAEGFIQSGEQGTDPYVFVREIPDDWLKAPSISEAPSAWESQAQGLITYLQKLDDVLSGLLTGAVEPLSVFFAAESGLMPSELMQALPGAKQRERMAQSVLQQAVCSLADKGQPVRILEIGGRNTALTEALLTVLPQGAAEYTYTDSSAFFVQAAKAKLDAYPFAQGQLLDIEQNPLLQGYEAHQYDVVIAADSLHRAKDVQTAIRHAQKLLVPGGLLVMLELTRNSRVQQVSTAFLEDGFTHLQDERRHERQPLMAKEAWERALQPAFAQVMAFPHADDPANVFGQHVIVAQAPECGKRFNPVRLADFLDEKLPDYMVPTAFLLLDALPLSANGKVDRQALPTPDSLLRAKAEKAFTEPKTPLETELAVIWRELFAVERIGTEDNYFELGGDSLLATRLSALVRNRLGVELSLGKIFEKPTIAELALYVQTLVEAAEQAAQPVESLPQIVPAQDKRQEPFPLTDIQQAYWLGRSGVYALGNVSTHCYFEIDGQSLDLERIEAAWQRLIDQHEMMRAVFLPNGLHQQILPQVPRYRIAVNDLRAYTEAAEAEALLSIREEMSHQVLATDVWPLFDVRASHLRDGRVRLHISFDNLIFDGWSMFHLLSEWTRLYHQPDAPLPQFSLSFRDYVLALEDLKATELYKRDLEYWTSRLDDLPPAPQLPLAQNPDTMTEQRFGRLEARLERQTWQRLKERAAEFGLTPSGVLLTAYAETLGAWSRSNRFTINLTQFNRLPLHPEVNALVGDFTTLTLLAVELGKGSSILERGRNLQEQLWRDLDHSLVGGVQVQRELAKQSGEHHGVSMPVVFTSALGVDQWSGGESGGKWLGKLVYNITQTPQVWLDHQVVEQDGELLLIWDSVEGLFPDGMLQDMFTAYCQLLHRLTDEKAAWQEQAQSLIAIPRLEARRAANATDAPISDETLGGLFAKQINQRMNQPAVVSSGRTLTYGELAAAAQKIGKWLSEQGAAPDTLVAVVMEKGWEQVAATLGILAVGAAYLPIDPAHPEERRAGLLRDGQVRFVLTQSWLDETLGWPDDVCRLAVDRLSFSAAEGAWSMLTFPGRPEDLAYVIYTSGSTGMPKGVMIDHRGAVNTILDVNKRFAVGADDKVLALSNLNFDLSVYDVFGLLAAGGTIVMPDATKAKDPAHWIEWLEAEQVTVWNTVPALMQMLVEYASGQNARVAPSLRLVLLSGDWIPLDLPDKIKAYFPQAQVIGLGGATEASIWSNLYPIEQVAPEWKSIPYGRPMVNQRFHVLDEWMNDCPVWVPGQLYIAGIGLAKGYWRDEEKTNDKFVFHPRTGERLYRTGDLGRYLPDGNLEFLGREDFQVKIRGHRIELGEIETVLKRLDGVKEAIAAVPDEAGEEKRLVGYIVLDKQQATGLLEEKAADPAFCDARFAAISDTGKTEAAHVPQAIEVETVQTFLSEAESISTAYMCRTLEHMGAFSREGESYLLDELMQRLQIHPRYRSLLRHWLEVLTAEGILEKAECGAYRSIRALGAVSAERSYQTEAAMALEAVYSRDYPLFIGLLTGELDPLELFLAEEAFLTPAGLSQFDLTREYYQSLTVQVLGTIASSHPSQSELRVLEIGTRAGSMTQALVAALPAERSKYLYADESSFFTDRAKQAWGEAAPLEYGQFDMNVSPLAQGYEPHSFDVIVADNTLHRARNLESTLAYLQELLAPGGILLLVESTRNSRLLLTTVGFFEDGFSHLEDERKASELPLLAVDQWRELLARHGFTNIAAFPGEGMAAEVFERHLIVAQAPQAVKVFVPEKLADAVRQSLPDYMVPSGFVLLDKLPLSANGKVDRKALAQLGQNKASLPGKAHVAPVSEIQTIIASVWEEVLGSSDLGLHDNFFMRGGDSLRAIQCLNLLKERHQLELSLQNLFEAPTLGQLAAFIEANIAESGQGGAEYDEGTI</sequence>
<feature type="domain" description="Carrier" evidence="12">
    <location>
        <begin position="2949"/>
        <end position="3024"/>
    </location>
</feature>
<protein>
    <recommendedName>
        <fullName evidence="4">Phenyloxazoline synthase MbtB</fullName>
    </recommendedName>
    <alternativeName>
        <fullName evidence="11">Mycobactin synthetase protein B</fullName>
    </alternativeName>
</protein>
<dbReference type="Pfam" id="PF00501">
    <property type="entry name" value="AMP-binding"/>
    <property type="match status" value="2"/>
</dbReference>
<dbReference type="CDD" id="cd02440">
    <property type="entry name" value="AdoMet_MTases"/>
    <property type="match status" value="2"/>
</dbReference>
<reference evidence="13 14" key="1">
    <citation type="submission" date="2018-10" db="EMBL/GenBank/DDBJ databases">
        <title>Phylogenomics of Brevibacillus.</title>
        <authorList>
            <person name="Dunlap C."/>
        </authorList>
    </citation>
    <scope>NUCLEOTIDE SEQUENCE [LARGE SCALE GENOMIC DNA]</scope>
    <source>
        <strain evidence="13 14">DSM 100115</strain>
    </source>
</reference>
<keyword evidence="5" id="KW-0596">Phosphopantetheine</keyword>
<evidence type="ECO:0000259" key="12">
    <source>
        <dbReference type="PROSITE" id="PS50075"/>
    </source>
</evidence>
<dbReference type="InterPro" id="IPR057737">
    <property type="entry name" value="Condensation_MtbB-like"/>
</dbReference>
<feature type="domain" description="Carrier" evidence="12">
    <location>
        <begin position="1485"/>
        <end position="1560"/>
    </location>
</feature>
<evidence type="ECO:0000256" key="11">
    <source>
        <dbReference type="ARBA" id="ARBA00033440"/>
    </source>
</evidence>
<dbReference type="InterPro" id="IPR000873">
    <property type="entry name" value="AMP-dep_synth/lig_dom"/>
</dbReference>
<gene>
    <name evidence="13" type="ORF">EDM57_22010</name>
</gene>
<organism evidence="13 14">
    <name type="scientific">Brevibacillus gelatini</name>
    <dbReference type="NCBI Taxonomy" id="1655277"/>
    <lineage>
        <taxon>Bacteria</taxon>
        <taxon>Bacillati</taxon>
        <taxon>Bacillota</taxon>
        <taxon>Bacilli</taxon>
        <taxon>Bacillales</taxon>
        <taxon>Paenibacillaceae</taxon>
        <taxon>Brevibacillus</taxon>
    </lineage>
</organism>
<dbReference type="SUPFAM" id="SSF52777">
    <property type="entry name" value="CoA-dependent acyltransferases"/>
    <property type="match status" value="4"/>
</dbReference>
<evidence type="ECO:0000256" key="2">
    <source>
        <dbReference type="ARBA" id="ARBA00005102"/>
    </source>
</evidence>
<dbReference type="RefSeq" id="WP_122906818.1">
    <property type="nucleotide sequence ID" value="NZ_RHHS01000060.1"/>
</dbReference>
<dbReference type="GO" id="GO:0009403">
    <property type="term" value="P:toxin biosynthetic process"/>
    <property type="evidence" value="ECO:0007669"/>
    <property type="project" value="UniProtKB-ARBA"/>
</dbReference>
<keyword evidence="6" id="KW-0597">Phosphoprotein</keyword>
<comment type="caution">
    <text evidence="13">The sequence shown here is derived from an EMBL/GenBank/DDBJ whole genome shotgun (WGS) entry which is preliminary data.</text>
</comment>
<proteinExistence type="inferred from homology"/>
<dbReference type="Gene3D" id="3.30.300.30">
    <property type="match status" value="3"/>
</dbReference>
<evidence type="ECO:0000256" key="1">
    <source>
        <dbReference type="ARBA" id="ARBA00001957"/>
    </source>
</evidence>
<feature type="domain" description="Carrier" evidence="12">
    <location>
        <begin position="13"/>
        <end position="88"/>
    </location>
</feature>
<dbReference type="FunFam" id="3.40.50.12780:FF:000012">
    <property type="entry name" value="Non-ribosomal peptide synthetase"/>
    <property type="match status" value="2"/>
</dbReference>
<comment type="cofactor">
    <cofactor evidence="1">
        <name>pantetheine 4'-phosphate</name>
        <dbReference type="ChEBI" id="CHEBI:47942"/>
    </cofactor>
</comment>
<dbReference type="InterPro" id="IPR001242">
    <property type="entry name" value="Condensation_dom"/>
</dbReference>
<accession>A0A3M8ALU3</accession>
<keyword evidence="8" id="KW-0677">Repeat</keyword>
<dbReference type="FunFam" id="1.10.1200.10:FF:000016">
    <property type="entry name" value="Non-ribosomal peptide synthase"/>
    <property type="match status" value="1"/>
</dbReference>
<dbReference type="Gene3D" id="3.40.50.12780">
    <property type="entry name" value="N-terminal domain of ligase-like"/>
    <property type="match status" value="1"/>
</dbReference>
<dbReference type="SUPFAM" id="SSF56801">
    <property type="entry name" value="Acetyl-CoA synthetase-like"/>
    <property type="match status" value="2"/>
</dbReference>
<dbReference type="PANTHER" id="PTHR45527">
    <property type="entry name" value="NONRIBOSOMAL PEPTIDE SYNTHETASE"/>
    <property type="match status" value="1"/>
</dbReference>
<dbReference type="GO" id="GO:0043041">
    <property type="term" value="P:amino acid activation for nonribosomal peptide biosynthetic process"/>
    <property type="evidence" value="ECO:0007669"/>
    <property type="project" value="TreeGrafter"/>
</dbReference>
<evidence type="ECO:0000256" key="7">
    <source>
        <dbReference type="ARBA" id="ARBA00022598"/>
    </source>
</evidence>
<dbReference type="FunFam" id="3.30.559.30:FF:000006">
    <property type="entry name" value="Yersiniabactin polyketide/non-ribosomal peptide synthetase"/>
    <property type="match status" value="2"/>
</dbReference>
<evidence type="ECO:0000256" key="4">
    <source>
        <dbReference type="ARBA" id="ARBA00016743"/>
    </source>
</evidence>
<evidence type="ECO:0000256" key="6">
    <source>
        <dbReference type="ARBA" id="ARBA00022553"/>
    </source>
</evidence>
<dbReference type="FunFam" id="3.30.559.10:FF:000023">
    <property type="entry name" value="Non-ribosomal peptide synthetase"/>
    <property type="match status" value="2"/>
</dbReference>
<dbReference type="GO" id="GO:0031177">
    <property type="term" value="F:phosphopantetheine binding"/>
    <property type="evidence" value="ECO:0007669"/>
    <property type="project" value="InterPro"/>
</dbReference>
<dbReference type="Pfam" id="PF08242">
    <property type="entry name" value="Methyltransf_12"/>
    <property type="match status" value="2"/>
</dbReference>
<dbReference type="FunFam" id="1.10.1200.10:FF:000005">
    <property type="entry name" value="Nonribosomal peptide synthetase 1"/>
    <property type="match status" value="1"/>
</dbReference>
<dbReference type="Gene3D" id="3.40.50.150">
    <property type="entry name" value="Vaccinia Virus protein VP39"/>
    <property type="match status" value="2"/>
</dbReference>
<dbReference type="NCBIfam" id="TIGR01733">
    <property type="entry name" value="AA-adenyl-dom"/>
    <property type="match status" value="2"/>
</dbReference>
<dbReference type="Pfam" id="PF00550">
    <property type="entry name" value="PP-binding"/>
    <property type="match status" value="3"/>
</dbReference>
<evidence type="ECO:0000256" key="9">
    <source>
        <dbReference type="ARBA" id="ARBA00023194"/>
    </source>
</evidence>
<dbReference type="Gene3D" id="3.40.50.980">
    <property type="match status" value="2"/>
</dbReference>
<keyword evidence="9" id="KW-0045">Antibiotic biosynthesis</keyword>
<dbReference type="InterPro" id="IPR020845">
    <property type="entry name" value="AMP-binding_CS"/>
</dbReference>
<dbReference type="SUPFAM" id="SSF53335">
    <property type="entry name" value="S-adenosyl-L-methionine-dependent methyltransferases"/>
    <property type="match status" value="2"/>
</dbReference>
<dbReference type="GO" id="GO:0016874">
    <property type="term" value="F:ligase activity"/>
    <property type="evidence" value="ECO:0007669"/>
    <property type="project" value="UniProtKB-KW"/>
</dbReference>
<dbReference type="InterPro" id="IPR020806">
    <property type="entry name" value="PKS_PP-bd"/>
</dbReference>
<evidence type="ECO:0000313" key="14">
    <source>
        <dbReference type="Proteomes" id="UP000268829"/>
    </source>
</evidence>
<dbReference type="Gene3D" id="1.10.1200.10">
    <property type="entry name" value="ACP-like"/>
    <property type="match status" value="3"/>
</dbReference>
<evidence type="ECO:0000256" key="5">
    <source>
        <dbReference type="ARBA" id="ARBA00022450"/>
    </source>
</evidence>
<dbReference type="InterPro" id="IPR013217">
    <property type="entry name" value="Methyltransf_12"/>
</dbReference>
<dbReference type="SUPFAM" id="SSF47336">
    <property type="entry name" value="ACP-like"/>
    <property type="match status" value="3"/>
</dbReference>
<dbReference type="Gene3D" id="3.30.559.10">
    <property type="entry name" value="Chloramphenicol acetyltransferase-like domain"/>
    <property type="match status" value="2"/>
</dbReference>
<dbReference type="CDD" id="cd19535">
    <property type="entry name" value="Cyc_NRPS"/>
    <property type="match status" value="2"/>
</dbReference>
<dbReference type="GO" id="GO:0000036">
    <property type="term" value="F:acyl carrier activity"/>
    <property type="evidence" value="ECO:0007669"/>
    <property type="project" value="TreeGrafter"/>
</dbReference>
<dbReference type="PROSITE" id="PS00455">
    <property type="entry name" value="AMP_BINDING"/>
    <property type="match status" value="2"/>
</dbReference>
<comment type="similarity">
    <text evidence="3">Belongs to the ATP-dependent AMP-binding enzyme family. MbtB subfamily.</text>
</comment>
<dbReference type="SMART" id="SM00823">
    <property type="entry name" value="PKS_PP"/>
    <property type="match status" value="2"/>
</dbReference>
<dbReference type="Gene3D" id="3.30.559.30">
    <property type="entry name" value="Nonribosomal peptide synthetase, condensation domain"/>
    <property type="match status" value="2"/>
</dbReference>
<dbReference type="NCBIfam" id="NF003417">
    <property type="entry name" value="PRK04813.1"/>
    <property type="match status" value="4"/>
</dbReference>
<dbReference type="InterPro" id="IPR045851">
    <property type="entry name" value="AMP-bd_C_sf"/>
</dbReference>
<dbReference type="InterPro" id="IPR042099">
    <property type="entry name" value="ANL_N_sf"/>
</dbReference>
<dbReference type="InterPro" id="IPR029063">
    <property type="entry name" value="SAM-dependent_MTases_sf"/>
</dbReference>
<dbReference type="EMBL" id="RHHS01000060">
    <property type="protein sequence ID" value="RNB51999.1"/>
    <property type="molecule type" value="Genomic_DNA"/>
</dbReference>
<dbReference type="Pfam" id="PF00668">
    <property type="entry name" value="Condensation"/>
    <property type="match status" value="2"/>
</dbReference>
<dbReference type="GO" id="GO:0017000">
    <property type="term" value="P:antibiotic biosynthetic process"/>
    <property type="evidence" value="ECO:0007669"/>
    <property type="project" value="UniProtKB-KW"/>
</dbReference>
<dbReference type="GO" id="GO:0005737">
    <property type="term" value="C:cytoplasm"/>
    <property type="evidence" value="ECO:0007669"/>
    <property type="project" value="TreeGrafter"/>
</dbReference>
<dbReference type="FunFam" id="3.40.50.980:FF:000001">
    <property type="entry name" value="Non-ribosomal peptide synthetase"/>
    <property type="match status" value="1"/>
</dbReference>
<comment type="pathway">
    <text evidence="2">Siderophore biosynthesis; mycobactin biosynthesis.</text>
</comment>
<evidence type="ECO:0000313" key="13">
    <source>
        <dbReference type="EMBL" id="RNB51999.1"/>
    </source>
</evidence>
<dbReference type="PANTHER" id="PTHR45527:SF10">
    <property type="entry name" value="PYOCHELIN SYNTHASE PCHF"/>
    <property type="match status" value="1"/>
</dbReference>
<dbReference type="OrthoDB" id="9765680at2"/>
<dbReference type="InterPro" id="IPR010071">
    <property type="entry name" value="AA_adenyl_dom"/>
</dbReference>